<proteinExistence type="predicted"/>
<evidence type="ECO:0000313" key="3">
    <source>
        <dbReference type="EMBL" id="HJB36728.1"/>
    </source>
</evidence>
<dbReference type="PROSITE" id="PS51257">
    <property type="entry name" value="PROKAR_LIPOPROTEIN"/>
    <property type="match status" value="1"/>
</dbReference>
<reference evidence="3" key="1">
    <citation type="journal article" date="2021" name="PeerJ">
        <title>Extensive microbial diversity within the chicken gut microbiome revealed by metagenomics and culture.</title>
        <authorList>
            <person name="Gilroy R."/>
            <person name="Ravi A."/>
            <person name="Getino M."/>
            <person name="Pursley I."/>
            <person name="Horton D.L."/>
            <person name="Alikhan N.F."/>
            <person name="Baker D."/>
            <person name="Gharbi K."/>
            <person name="Hall N."/>
            <person name="Watson M."/>
            <person name="Adriaenssens E.M."/>
            <person name="Foster-Nyarko E."/>
            <person name="Jarju S."/>
            <person name="Secka A."/>
            <person name="Antonio M."/>
            <person name="Oren A."/>
            <person name="Chaudhuri R.R."/>
            <person name="La Ragione R."/>
            <person name="Hildebrand F."/>
            <person name="Pallen M.J."/>
        </authorList>
    </citation>
    <scope>NUCLEOTIDE SEQUENCE</scope>
    <source>
        <strain evidence="3">ChiBcolR8-3208</strain>
    </source>
</reference>
<feature type="signal peptide" evidence="2">
    <location>
        <begin position="1"/>
        <end position="19"/>
    </location>
</feature>
<protein>
    <recommendedName>
        <fullName evidence="5">Lipoprotein</fullName>
    </recommendedName>
</protein>
<organism evidence="3 4">
    <name type="scientific">Candidatus Acutalibacter ornithocaccae</name>
    <dbReference type="NCBI Taxonomy" id="2838416"/>
    <lineage>
        <taxon>Bacteria</taxon>
        <taxon>Bacillati</taxon>
        <taxon>Bacillota</taxon>
        <taxon>Clostridia</taxon>
        <taxon>Eubacteriales</taxon>
        <taxon>Acutalibacteraceae</taxon>
        <taxon>Acutalibacter</taxon>
    </lineage>
</organism>
<evidence type="ECO:0000256" key="1">
    <source>
        <dbReference type="SAM" id="MobiDB-lite"/>
    </source>
</evidence>
<gene>
    <name evidence="3" type="ORF">H9942_01510</name>
</gene>
<feature type="region of interest" description="Disordered" evidence="1">
    <location>
        <begin position="26"/>
        <end position="82"/>
    </location>
</feature>
<feature type="chain" id="PRO_5038778637" description="Lipoprotein" evidence="2">
    <location>
        <begin position="20"/>
        <end position="174"/>
    </location>
</feature>
<reference evidence="3" key="2">
    <citation type="submission" date="2021-04" db="EMBL/GenBank/DDBJ databases">
        <authorList>
            <person name="Gilroy R."/>
        </authorList>
    </citation>
    <scope>NUCLEOTIDE SEQUENCE</scope>
    <source>
        <strain evidence="3">ChiBcolR8-3208</strain>
    </source>
</reference>
<dbReference type="EMBL" id="DWXZ01000024">
    <property type="protein sequence ID" value="HJB36728.1"/>
    <property type="molecule type" value="Genomic_DNA"/>
</dbReference>
<accession>A0A9D2LXT4</accession>
<keyword evidence="2" id="KW-0732">Signal</keyword>
<comment type="caution">
    <text evidence="3">The sequence shown here is derived from an EMBL/GenBank/DDBJ whole genome shotgun (WGS) entry which is preliminary data.</text>
</comment>
<dbReference type="Proteomes" id="UP000824214">
    <property type="component" value="Unassembled WGS sequence"/>
</dbReference>
<sequence>MKRRVCLTLCGAALALALAACGGANPTAGTESQPSLVSSQAESSQQESSQQATPQPRQAEPSQGESASSAAEGALVLTQQDSGAEAGYEPTITLYPDGTFALFASFYDGSVTISGTYAQEGDGYVLTPTDSTAQGTAGSDVGEITLTPSGSGFAYSGGQLGATYDGAVFLPPQQ</sequence>
<evidence type="ECO:0008006" key="5">
    <source>
        <dbReference type="Google" id="ProtNLM"/>
    </source>
</evidence>
<name>A0A9D2LXT4_9FIRM</name>
<dbReference type="AlphaFoldDB" id="A0A9D2LXT4"/>
<evidence type="ECO:0000313" key="4">
    <source>
        <dbReference type="Proteomes" id="UP000824214"/>
    </source>
</evidence>
<evidence type="ECO:0000256" key="2">
    <source>
        <dbReference type="SAM" id="SignalP"/>
    </source>
</evidence>
<feature type="compositionally biased region" description="Low complexity" evidence="1">
    <location>
        <begin position="32"/>
        <end position="74"/>
    </location>
</feature>